<reference evidence="1 2" key="1">
    <citation type="submission" date="2019-10" db="EMBL/GenBank/DDBJ databases">
        <authorList>
            <person name="Mahalingam V.A."/>
            <person name="Aull H.A."/>
            <person name="Garlena R.A."/>
            <person name="Russell D.A."/>
            <person name="Pope W.H."/>
            <person name="Jacobs-Sera D."/>
            <person name="Hatfull G.F."/>
        </authorList>
    </citation>
    <scope>NUCLEOTIDE SEQUENCE [LARGE SCALE GENOMIC DNA]</scope>
</reference>
<proteinExistence type="predicted"/>
<name>A0A649VBJ8_9CAUD</name>
<organism evidence="1 2">
    <name type="scientific">Microbacterium phage Ariadne</name>
    <dbReference type="NCBI Taxonomy" id="2656546"/>
    <lineage>
        <taxon>Viruses</taxon>
        <taxon>Duplodnaviria</taxon>
        <taxon>Heunggongvirae</taxon>
        <taxon>Uroviricota</taxon>
        <taxon>Caudoviricetes</taxon>
        <taxon>Hodgkinviridae</taxon>
        <taxon>Metamorphoovirus</taxon>
        <taxon>Metamorphoovirus ariadne</taxon>
    </lineage>
</organism>
<dbReference type="GeneID" id="80005519"/>
<dbReference type="KEGG" id="vg:80005519"/>
<sequence>MDDTFESLLAKMSELTSIPLDAREQFDAMLRENFTGSINDDADHESEEDYL</sequence>
<gene>
    <name evidence="1" type="primary">10</name>
    <name evidence="1" type="ORF">PBI_ARIADNE_10</name>
</gene>
<dbReference type="EMBL" id="MN585986">
    <property type="protein sequence ID" value="QGJ89415.1"/>
    <property type="molecule type" value="Genomic_DNA"/>
</dbReference>
<accession>A0A649VBJ8</accession>
<keyword evidence="2" id="KW-1185">Reference proteome</keyword>
<protein>
    <submittedName>
        <fullName evidence="1">Uncharacterized protein</fullName>
    </submittedName>
</protein>
<evidence type="ECO:0000313" key="2">
    <source>
        <dbReference type="Proteomes" id="UP000424003"/>
    </source>
</evidence>
<dbReference type="RefSeq" id="YP_010751846.1">
    <property type="nucleotide sequence ID" value="NC_073374.1"/>
</dbReference>
<evidence type="ECO:0000313" key="1">
    <source>
        <dbReference type="EMBL" id="QGJ89415.1"/>
    </source>
</evidence>
<dbReference type="Proteomes" id="UP000424003">
    <property type="component" value="Segment"/>
</dbReference>